<proteinExistence type="predicted"/>
<keyword evidence="3" id="KW-1185">Reference proteome</keyword>
<dbReference type="AlphaFoldDB" id="A0A2Z6S1W6"/>
<gene>
    <name evidence="2" type="ORF">RclHR1_08800001</name>
</gene>
<organism evidence="2 3">
    <name type="scientific">Rhizophagus clarus</name>
    <dbReference type="NCBI Taxonomy" id="94130"/>
    <lineage>
        <taxon>Eukaryota</taxon>
        <taxon>Fungi</taxon>
        <taxon>Fungi incertae sedis</taxon>
        <taxon>Mucoromycota</taxon>
        <taxon>Glomeromycotina</taxon>
        <taxon>Glomeromycetes</taxon>
        <taxon>Glomerales</taxon>
        <taxon>Glomeraceae</taxon>
        <taxon>Rhizophagus</taxon>
    </lineage>
</organism>
<accession>A0A2Z6S1W6</accession>
<comment type="caution">
    <text evidence="2">The sequence shown here is derived from an EMBL/GenBank/DDBJ whole genome shotgun (WGS) entry which is preliminary data.</text>
</comment>
<sequence>MESERQAERIPEGPNKKDLSNNLPSDLEELTKVEVESTFPQKIKETCYTITNNNDRDGIDITLNCLIVPIGNLFNLPSNQVAQVITINTGQRPIAKLSQDDIDHILVKFAK</sequence>
<evidence type="ECO:0000313" key="3">
    <source>
        <dbReference type="Proteomes" id="UP000247702"/>
    </source>
</evidence>
<dbReference type="Proteomes" id="UP000247702">
    <property type="component" value="Unassembled WGS sequence"/>
</dbReference>
<feature type="region of interest" description="Disordered" evidence="1">
    <location>
        <begin position="1"/>
        <end position="23"/>
    </location>
</feature>
<reference evidence="2 3" key="1">
    <citation type="submission" date="2017-11" db="EMBL/GenBank/DDBJ databases">
        <title>The genome of Rhizophagus clarus HR1 reveals common genetic basis of auxotrophy among arbuscular mycorrhizal fungi.</title>
        <authorList>
            <person name="Kobayashi Y."/>
        </authorList>
    </citation>
    <scope>NUCLEOTIDE SEQUENCE [LARGE SCALE GENOMIC DNA]</scope>
    <source>
        <strain evidence="2 3">HR1</strain>
    </source>
</reference>
<evidence type="ECO:0000313" key="2">
    <source>
        <dbReference type="EMBL" id="GBC09368.1"/>
    </source>
</evidence>
<dbReference type="EMBL" id="BEXD01004293">
    <property type="protein sequence ID" value="GBC09368.1"/>
    <property type="molecule type" value="Genomic_DNA"/>
</dbReference>
<name>A0A2Z6S1W6_9GLOM</name>
<evidence type="ECO:0000256" key="1">
    <source>
        <dbReference type="SAM" id="MobiDB-lite"/>
    </source>
</evidence>
<protein>
    <submittedName>
        <fullName evidence="2">Uncharacterized protein</fullName>
    </submittedName>
</protein>
<feature type="compositionally biased region" description="Basic and acidic residues" evidence="1">
    <location>
        <begin position="1"/>
        <end position="19"/>
    </location>
</feature>